<evidence type="ECO:0000256" key="2">
    <source>
        <dbReference type="ARBA" id="ARBA00023002"/>
    </source>
</evidence>
<dbReference type="Pfam" id="PF00106">
    <property type="entry name" value="adh_short"/>
    <property type="match status" value="2"/>
</dbReference>
<proteinExistence type="inferred from homology"/>
<keyword evidence="6" id="KW-1185">Reference proteome</keyword>
<feature type="transmembrane region" description="Helical" evidence="4">
    <location>
        <begin position="7"/>
        <end position="29"/>
    </location>
</feature>
<comment type="caution">
    <text evidence="5">The sequence shown here is derived from an EMBL/GenBank/DDBJ whole genome shotgun (WGS) entry which is preliminary data.</text>
</comment>
<keyword evidence="4" id="KW-1133">Transmembrane helix</keyword>
<comment type="similarity">
    <text evidence="1 3">Belongs to the short-chain dehydrogenases/reductases (SDR) family.</text>
</comment>
<name>A0AAN8JBQ3_PATCE</name>
<dbReference type="Proteomes" id="UP001347796">
    <property type="component" value="Unassembled WGS sequence"/>
</dbReference>
<dbReference type="CDD" id="cd05327">
    <property type="entry name" value="retinol-DH_like_SDR_c_like"/>
    <property type="match status" value="1"/>
</dbReference>
<dbReference type="InterPro" id="IPR036291">
    <property type="entry name" value="NAD(P)-bd_dom_sf"/>
</dbReference>
<sequence length="337" mass="38066">MSPIRRLVLLFELIWCFIQMYVIGVYILIREMVQGHYSPPDKELPDSTGLVAMVTGGTEGIGLEVVRKLISKNVTVFIASMNKSKAEKVINELKYDYPTSQVYHIPLDLRSLKSVKECMNQFLEYGRPLNILINNAGVMLTPYTLTTDGLEEQFQVNYLSHYYLTSLLLDKLESSCSPDYTSRIVNVSSAAHVFGGKNLDKLISKCDGLFEYSPHYAYTTSKLAIILATYNLHKQLKGSNSRVTVNAVHPGIVNTGLYRNVHWSIKWLMIFLAKHLFKTPKEASDSVVFVAITPQLEGVSGGYYDNCKSFQSCALSYNQSLQEELKCRTKDLLQQKT</sequence>
<dbReference type="GO" id="GO:0016491">
    <property type="term" value="F:oxidoreductase activity"/>
    <property type="evidence" value="ECO:0007669"/>
    <property type="project" value="UniProtKB-KW"/>
</dbReference>
<evidence type="ECO:0000313" key="5">
    <source>
        <dbReference type="EMBL" id="KAK6173890.1"/>
    </source>
</evidence>
<accession>A0AAN8JBQ3</accession>
<protein>
    <submittedName>
        <fullName evidence="5">Uncharacterized protein</fullName>
    </submittedName>
</protein>
<evidence type="ECO:0000256" key="3">
    <source>
        <dbReference type="RuleBase" id="RU000363"/>
    </source>
</evidence>
<dbReference type="PRINTS" id="PR00080">
    <property type="entry name" value="SDRFAMILY"/>
</dbReference>
<dbReference type="Gene3D" id="3.40.50.720">
    <property type="entry name" value="NAD(P)-binding Rossmann-like Domain"/>
    <property type="match status" value="1"/>
</dbReference>
<dbReference type="PANTHER" id="PTHR24320">
    <property type="entry name" value="RETINOL DEHYDROGENASE"/>
    <property type="match status" value="1"/>
</dbReference>
<gene>
    <name evidence="5" type="ORF">SNE40_017266</name>
</gene>
<keyword evidence="4" id="KW-0812">Transmembrane</keyword>
<dbReference type="PRINTS" id="PR00081">
    <property type="entry name" value="GDHRDH"/>
</dbReference>
<dbReference type="SUPFAM" id="SSF51735">
    <property type="entry name" value="NAD(P)-binding Rossmann-fold domains"/>
    <property type="match status" value="1"/>
</dbReference>
<evidence type="ECO:0000256" key="4">
    <source>
        <dbReference type="SAM" id="Phobius"/>
    </source>
</evidence>
<dbReference type="InterPro" id="IPR002347">
    <property type="entry name" value="SDR_fam"/>
</dbReference>
<reference evidence="5 6" key="1">
    <citation type="submission" date="2024-01" db="EMBL/GenBank/DDBJ databases">
        <title>The genome of the rayed Mediterranean limpet Patella caerulea (Linnaeus, 1758).</title>
        <authorList>
            <person name="Anh-Thu Weber A."/>
            <person name="Halstead-Nussloch G."/>
        </authorList>
    </citation>
    <scope>NUCLEOTIDE SEQUENCE [LARGE SCALE GENOMIC DNA]</scope>
    <source>
        <strain evidence="5">AATW-2023a</strain>
        <tissue evidence="5">Whole specimen</tissue>
    </source>
</reference>
<keyword evidence="4" id="KW-0472">Membrane</keyword>
<keyword evidence="2" id="KW-0560">Oxidoreductase</keyword>
<dbReference type="PANTHER" id="PTHR24320:SF226">
    <property type="entry name" value="RETINOL DEHYDROGENASE 11"/>
    <property type="match status" value="1"/>
</dbReference>
<organism evidence="5 6">
    <name type="scientific">Patella caerulea</name>
    <name type="common">Rayed Mediterranean limpet</name>
    <dbReference type="NCBI Taxonomy" id="87958"/>
    <lineage>
        <taxon>Eukaryota</taxon>
        <taxon>Metazoa</taxon>
        <taxon>Spiralia</taxon>
        <taxon>Lophotrochozoa</taxon>
        <taxon>Mollusca</taxon>
        <taxon>Gastropoda</taxon>
        <taxon>Patellogastropoda</taxon>
        <taxon>Patelloidea</taxon>
        <taxon>Patellidae</taxon>
        <taxon>Patella</taxon>
    </lineage>
</organism>
<evidence type="ECO:0000313" key="6">
    <source>
        <dbReference type="Proteomes" id="UP001347796"/>
    </source>
</evidence>
<evidence type="ECO:0000256" key="1">
    <source>
        <dbReference type="ARBA" id="ARBA00006484"/>
    </source>
</evidence>
<dbReference type="AlphaFoldDB" id="A0AAN8JBQ3"/>
<dbReference type="EMBL" id="JAZGQO010000011">
    <property type="protein sequence ID" value="KAK6173890.1"/>
    <property type="molecule type" value="Genomic_DNA"/>
</dbReference>